<dbReference type="SUPFAM" id="SSF103473">
    <property type="entry name" value="MFS general substrate transporter"/>
    <property type="match status" value="1"/>
</dbReference>
<evidence type="ECO:0000256" key="1">
    <source>
        <dbReference type="SAM" id="Phobius"/>
    </source>
</evidence>
<feature type="transmembrane region" description="Helical" evidence="1">
    <location>
        <begin position="44"/>
        <end position="68"/>
    </location>
</feature>
<accession>A0A380P1G5</accession>
<gene>
    <name evidence="2" type="ORF">NCTC13645_01322</name>
</gene>
<protein>
    <submittedName>
        <fullName evidence="2">H+ Antiporter protein</fullName>
    </submittedName>
</protein>
<evidence type="ECO:0000313" key="2">
    <source>
        <dbReference type="EMBL" id="SUP59070.1"/>
    </source>
</evidence>
<proteinExistence type="predicted"/>
<dbReference type="InterPro" id="IPR036259">
    <property type="entry name" value="MFS_trans_sf"/>
</dbReference>
<dbReference type="EMBL" id="UHIV01000004">
    <property type="protein sequence ID" value="SUP59070.1"/>
    <property type="molecule type" value="Genomic_DNA"/>
</dbReference>
<feature type="transmembrane region" description="Helical" evidence="1">
    <location>
        <begin position="80"/>
        <end position="104"/>
    </location>
</feature>
<sequence length="123" mass="13410">MLQFVKIPKVDAAAKNEVAKAHPVKTVVSDMLTGVQLLTKNKGLWISLVIGSISTLFIMPIASLYPLMTLDYFKASIGQVGLVEVCYSVGMLTGGLIISVFGNWKNRMIPFMLSYISLGIVMI</sequence>
<dbReference type="Proteomes" id="UP000254621">
    <property type="component" value="Unassembled WGS sequence"/>
</dbReference>
<dbReference type="AlphaFoldDB" id="A0A380P1G5"/>
<evidence type="ECO:0000313" key="3">
    <source>
        <dbReference type="Proteomes" id="UP000254621"/>
    </source>
</evidence>
<keyword evidence="1" id="KW-0812">Transmembrane</keyword>
<organism evidence="2 3">
    <name type="scientific">Weissella viridescens</name>
    <name type="common">Lactobacillus viridescens</name>
    <dbReference type="NCBI Taxonomy" id="1629"/>
    <lineage>
        <taxon>Bacteria</taxon>
        <taxon>Bacillati</taxon>
        <taxon>Bacillota</taxon>
        <taxon>Bacilli</taxon>
        <taxon>Lactobacillales</taxon>
        <taxon>Lactobacillaceae</taxon>
        <taxon>Weissella</taxon>
    </lineage>
</organism>
<keyword evidence="1" id="KW-0472">Membrane</keyword>
<reference evidence="2 3" key="1">
    <citation type="submission" date="2018-06" db="EMBL/GenBank/DDBJ databases">
        <authorList>
            <consortium name="Pathogen Informatics"/>
            <person name="Doyle S."/>
        </authorList>
    </citation>
    <scope>NUCLEOTIDE SEQUENCE [LARGE SCALE GENOMIC DNA]</scope>
    <source>
        <strain evidence="2 3">NCTC13645</strain>
    </source>
</reference>
<keyword evidence="1" id="KW-1133">Transmembrane helix</keyword>
<name>A0A380P1G5_WEIVI</name>